<keyword evidence="1" id="KW-0472">Membrane</keyword>
<reference evidence="2 3" key="1">
    <citation type="journal article" date="2015" name="Sci. Rep.">
        <title>The power of single molecule real-time sequencing technology in the de novo assembly of a eukaryotic genome.</title>
        <authorList>
            <person name="Sakai H."/>
            <person name="Naito K."/>
            <person name="Ogiso-Tanaka E."/>
            <person name="Takahashi Y."/>
            <person name="Iseki K."/>
            <person name="Muto C."/>
            <person name="Satou K."/>
            <person name="Teruya K."/>
            <person name="Shiroma A."/>
            <person name="Shimoji M."/>
            <person name="Hirano T."/>
            <person name="Itoh T."/>
            <person name="Kaga A."/>
            <person name="Tomooka N."/>
        </authorList>
    </citation>
    <scope>NUCLEOTIDE SEQUENCE [LARGE SCALE GENOMIC DNA]</scope>
    <source>
        <strain evidence="3">cv. Shumari</strain>
    </source>
</reference>
<feature type="transmembrane region" description="Helical" evidence="1">
    <location>
        <begin position="37"/>
        <end position="56"/>
    </location>
</feature>
<name>A0A0S3SW21_PHAAN</name>
<proteinExistence type="predicted"/>
<protein>
    <submittedName>
        <fullName evidence="2">Uncharacterized protein</fullName>
    </submittedName>
</protein>
<feature type="transmembrane region" description="Helical" evidence="1">
    <location>
        <begin position="12"/>
        <end position="31"/>
    </location>
</feature>
<evidence type="ECO:0000313" key="2">
    <source>
        <dbReference type="EMBL" id="BAT97040.1"/>
    </source>
</evidence>
<evidence type="ECO:0000256" key="1">
    <source>
        <dbReference type="SAM" id="Phobius"/>
    </source>
</evidence>
<dbReference type="AlphaFoldDB" id="A0A0S3SW21"/>
<sequence length="73" mass="8396">SHLWFTRLRKRRGHFIFSSFIFTLHVCLLYLSLLNAFIDSIVSNSCILLLLLTLVFDYANYCSDCPTSTSSVT</sequence>
<evidence type="ECO:0000313" key="3">
    <source>
        <dbReference type="Proteomes" id="UP000291084"/>
    </source>
</evidence>
<feature type="non-terminal residue" evidence="2">
    <location>
        <position position="1"/>
    </location>
</feature>
<dbReference type="Proteomes" id="UP000291084">
    <property type="component" value="Chromosome 9"/>
</dbReference>
<accession>A0A0S3SW21</accession>
<dbReference type="EMBL" id="AP015042">
    <property type="protein sequence ID" value="BAT97040.1"/>
    <property type="molecule type" value="Genomic_DNA"/>
</dbReference>
<keyword evidence="3" id="KW-1185">Reference proteome</keyword>
<gene>
    <name evidence="2" type="primary">Vigan.09G038300</name>
    <name evidence="2" type="ORF">VIGAN_09038300</name>
</gene>
<keyword evidence="1" id="KW-1133">Transmembrane helix</keyword>
<keyword evidence="1" id="KW-0812">Transmembrane</keyword>
<organism evidence="2 3">
    <name type="scientific">Vigna angularis var. angularis</name>
    <dbReference type="NCBI Taxonomy" id="157739"/>
    <lineage>
        <taxon>Eukaryota</taxon>
        <taxon>Viridiplantae</taxon>
        <taxon>Streptophyta</taxon>
        <taxon>Embryophyta</taxon>
        <taxon>Tracheophyta</taxon>
        <taxon>Spermatophyta</taxon>
        <taxon>Magnoliopsida</taxon>
        <taxon>eudicotyledons</taxon>
        <taxon>Gunneridae</taxon>
        <taxon>Pentapetalae</taxon>
        <taxon>rosids</taxon>
        <taxon>fabids</taxon>
        <taxon>Fabales</taxon>
        <taxon>Fabaceae</taxon>
        <taxon>Papilionoideae</taxon>
        <taxon>50 kb inversion clade</taxon>
        <taxon>NPAAA clade</taxon>
        <taxon>indigoferoid/millettioid clade</taxon>
        <taxon>Phaseoleae</taxon>
        <taxon>Vigna</taxon>
    </lineage>
</organism>